<keyword evidence="2" id="KW-0808">Transferase</keyword>
<organism evidence="6 7">
    <name type="scientific">Streptomyces angustmyceticus</name>
    <dbReference type="NCBI Taxonomy" id="285578"/>
    <lineage>
        <taxon>Bacteria</taxon>
        <taxon>Bacillati</taxon>
        <taxon>Actinomycetota</taxon>
        <taxon>Actinomycetes</taxon>
        <taxon>Kitasatosporales</taxon>
        <taxon>Streptomycetaceae</taxon>
        <taxon>Streptomyces</taxon>
    </lineage>
</organism>
<dbReference type="CDD" id="cd00830">
    <property type="entry name" value="KAS_III"/>
    <property type="match status" value="1"/>
</dbReference>
<keyword evidence="3" id="KW-0012">Acyltransferase</keyword>
<dbReference type="EMBL" id="BLAG01000020">
    <property type="protein sequence ID" value="GES33672.1"/>
    <property type="molecule type" value="Genomic_DNA"/>
</dbReference>
<feature type="domain" description="Beta-ketoacyl-[acyl-carrier-protein] synthase III N-terminal" evidence="5">
    <location>
        <begin position="116"/>
        <end position="188"/>
    </location>
</feature>
<evidence type="ECO:0000256" key="1">
    <source>
        <dbReference type="ARBA" id="ARBA00022490"/>
    </source>
</evidence>
<dbReference type="GO" id="GO:0004315">
    <property type="term" value="F:3-oxoacyl-[acyl-carrier-protein] synthase activity"/>
    <property type="evidence" value="ECO:0007669"/>
    <property type="project" value="InterPro"/>
</dbReference>
<proteinExistence type="predicted"/>
<dbReference type="Pfam" id="PF08541">
    <property type="entry name" value="ACP_syn_III_C"/>
    <property type="match status" value="1"/>
</dbReference>
<evidence type="ECO:0000259" key="4">
    <source>
        <dbReference type="Pfam" id="PF08541"/>
    </source>
</evidence>
<dbReference type="Gene3D" id="3.40.47.10">
    <property type="match status" value="1"/>
</dbReference>
<dbReference type="SUPFAM" id="SSF53901">
    <property type="entry name" value="Thiolase-like"/>
    <property type="match status" value="1"/>
</dbReference>
<dbReference type="Pfam" id="PF08545">
    <property type="entry name" value="ACP_syn_III"/>
    <property type="match status" value="1"/>
</dbReference>
<evidence type="ECO:0000259" key="5">
    <source>
        <dbReference type="Pfam" id="PF08545"/>
    </source>
</evidence>
<comment type="caution">
    <text evidence="6">The sequence shown here is derived from an EMBL/GenBank/DDBJ whole genome shotgun (WGS) entry which is preliminary data.</text>
</comment>
<dbReference type="PANTHER" id="PTHR34069:SF3">
    <property type="entry name" value="ACYL-COA:ACYL-COA ALKYLTRANSFERASE"/>
    <property type="match status" value="1"/>
</dbReference>
<evidence type="ECO:0000313" key="6">
    <source>
        <dbReference type="EMBL" id="GES33672.1"/>
    </source>
</evidence>
<protein>
    <submittedName>
        <fullName evidence="6">3-oxoacyl-[acyl-carrier-protein] synthase 3</fullName>
    </submittedName>
</protein>
<dbReference type="InterPro" id="IPR013751">
    <property type="entry name" value="ACP_syn_III_N"/>
</dbReference>
<dbReference type="GO" id="GO:0044550">
    <property type="term" value="P:secondary metabolite biosynthetic process"/>
    <property type="evidence" value="ECO:0007669"/>
    <property type="project" value="TreeGrafter"/>
</dbReference>
<dbReference type="InterPro" id="IPR013747">
    <property type="entry name" value="ACP_syn_III_C"/>
</dbReference>
<evidence type="ECO:0000313" key="7">
    <source>
        <dbReference type="Proteomes" id="UP000325598"/>
    </source>
</evidence>
<dbReference type="PANTHER" id="PTHR34069">
    <property type="entry name" value="3-OXOACYL-[ACYL-CARRIER-PROTEIN] SYNTHASE 3"/>
    <property type="match status" value="1"/>
</dbReference>
<keyword evidence="1" id="KW-0963">Cytoplasm</keyword>
<gene>
    <name evidence="6" type="primary">fabH</name>
    <name evidence="6" type="ORF">San01_61600</name>
</gene>
<feature type="domain" description="Beta-ketoacyl-[acyl-carrier-protein] synthase III C-terminal" evidence="4">
    <location>
        <begin position="242"/>
        <end position="330"/>
    </location>
</feature>
<dbReference type="NCBIfam" id="NF006829">
    <property type="entry name" value="PRK09352.1"/>
    <property type="match status" value="1"/>
</dbReference>
<dbReference type="AlphaFoldDB" id="A0A5J4LNU7"/>
<accession>A0A5J4LNU7</accession>
<name>A0A5J4LNU7_9ACTN</name>
<keyword evidence="7" id="KW-1185">Reference proteome</keyword>
<reference evidence="6 7" key="1">
    <citation type="submission" date="2019-10" db="EMBL/GenBank/DDBJ databases">
        <title>Whole genome shotgun sequence of Streptomyces angustmyceticus NBRC 3934.</title>
        <authorList>
            <person name="Hosoyama A."/>
            <person name="Ichikawa N."/>
            <person name="Kimura A."/>
            <person name="Kitahashi Y."/>
            <person name="Komaki H."/>
            <person name="Uohara A."/>
        </authorList>
    </citation>
    <scope>NUCLEOTIDE SEQUENCE [LARGE SCALE GENOMIC DNA]</scope>
    <source>
        <strain evidence="6 7">NBRC 3934</strain>
    </source>
</reference>
<dbReference type="GO" id="GO:0006633">
    <property type="term" value="P:fatty acid biosynthetic process"/>
    <property type="evidence" value="ECO:0007669"/>
    <property type="project" value="InterPro"/>
</dbReference>
<sequence>MPKWGLAPVSLRSVGLALPDRVVSNAELCETLDTTPEWIEEKTGILERRFLGADETITELAIQAGEKAVHHAGIEARDIDVLVVASSTPEWIMPSLGVIVAERLGIETPRIVDMTQHACASAVYAIHTASCLLQEPGLQNALVVCAEGASRVSDPRDRTVRIFFGDAAGATVLTRTEGSGGLLSYDLGNAYSPAVALAGPSQLNHARDTPGHEGPSPYLQMDGRVVWQEATTRLPKSVSEALAAAGVEASEVNGFAFHQANVRLLQYIVRTMGVDYEKVPITADVLGNTGAASPMTALWRLAADGRAKAGDVIVLGAIGAGFLWGSLCFQLPNDVKAEE</sequence>
<dbReference type="Proteomes" id="UP000325598">
    <property type="component" value="Unassembled WGS sequence"/>
</dbReference>
<dbReference type="InterPro" id="IPR016039">
    <property type="entry name" value="Thiolase-like"/>
</dbReference>
<dbReference type="OrthoDB" id="9815506at2"/>
<evidence type="ECO:0000256" key="3">
    <source>
        <dbReference type="ARBA" id="ARBA00023315"/>
    </source>
</evidence>
<evidence type="ECO:0000256" key="2">
    <source>
        <dbReference type="ARBA" id="ARBA00022679"/>
    </source>
</evidence>